<protein>
    <submittedName>
        <fullName evidence="1">Uncharacterized protein</fullName>
    </submittedName>
</protein>
<evidence type="ECO:0000313" key="2">
    <source>
        <dbReference type="Proteomes" id="UP001145114"/>
    </source>
</evidence>
<evidence type="ECO:0000313" key="1">
    <source>
        <dbReference type="EMBL" id="KAJ1678082.1"/>
    </source>
</evidence>
<organism evidence="1 2">
    <name type="scientific">Spiromyces aspiralis</name>
    <dbReference type="NCBI Taxonomy" id="68401"/>
    <lineage>
        <taxon>Eukaryota</taxon>
        <taxon>Fungi</taxon>
        <taxon>Fungi incertae sedis</taxon>
        <taxon>Zoopagomycota</taxon>
        <taxon>Kickxellomycotina</taxon>
        <taxon>Kickxellomycetes</taxon>
        <taxon>Kickxellales</taxon>
        <taxon>Kickxellaceae</taxon>
        <taxon>Spiromyces</taxon>
    </lineage>
</organism>
<name>A0ACC1HNR1_9FUNG</name>
<proteinExistence type="predicted"/>
<gene>
    <name evidence="1" type="ORF">EV182_004818</name>
</gene>
<dbReference type="EMBL" id="JAMZIH010001566">
    <property type="protein sequence ID" value="KAJ1678082.1"/>
    <property type="molecule type" value="Genomic_DNA"/>
</dbReference>
<dbReference type="Proteomes" id="UP001145114">
    <property type="component" value="Unassembled WGS sequence"/>
</dbReference>
<feature type="non-terminal residue" evidence="1">
    <location>
        <position position="1"/>
    </location>
</feature>
<sequence>HAVPAIQERRYQQGSGTSKPDDKLPQLPAGIATSQVGRMPTMANSSQGSSILQPGRALMVARDVKIPDDSDDDCAEESGTSGLKALADFFNSSRITPPSGKLPKILDNGSDISKKWVPIDIEKYRSMESQKMTSMPMGMASHIASRSTAELETVTFAFNITDNGVARKVRHHPSQAFLAISEYPGTRSGGKVGTNQKTPKTPKLGWFKRRGSASK</sequence>
<keyword evidence="2" id="KW-1185">Reference proteome</keyword>
<comment type="caution">
    <text evidence="1">The sequence shown here is derived from an EMBL/GenBank/DDBJ whole genome shotgun (WGS) entry which is preliminary data.</text>
</comment>
<reference evidence="1" key="1">
    <citation type="submission" date="2022-06" db="EMBL/GenBank/DDBJ databases">
        <title>Phylogenomic reconstructions and comparative analyses of Kickxellomycotina fungi.</title>
        <authorList>
            <person name="Reynolds N.K."/>
            <person name="Stajich J.E."/>
            <person name="Barry K."/>
            <person name="Grigoriev I.V."/>
            <person name="Crous P."/>
            <person name="Smith M.E."/>
        </authorList>
    </citation>
    <scope>NUCLEOTIDE SEQUENCE</scope>
    <source>
        <strain evidence="1">RSA 2271</strain>
    </source>
</reference>
<accession>A0ACC1HNR1</accession>